<dbReference type="GO" id="GO:0000976">
    <property type="term" value="F:transcription cis-regulatory region binding"/>
    <property type="evidence" value="ECO:0007669"/>
    <property type="project" value="TreeGrafter"/>
</dbReference>
<dbReference type="PRINTS" id="PR00455">
    <property type="entry name" value="HTHTETR"/>
</dbReference>
<gene>
    <name evidence="4" type="ORF">AVDCRST_MAG30-2951</name>
</gene>
<name>A0A6J4TCX2_9ACTN</name>
<keyword evidence="1 2" id="KW-0238">DNA-binding</keyword>
<dbReference type="PANTHER" id="PTHR30055">
    <property type="entry name" value="HTH-TYPE TRANSCRIPTIONAL REGULATOR RUTR"/>
    <property type="match status" value="1"/>
</dbReference>
<evidence type="ECO:0000313" key="4">
    <source>
        <dbReference type="EMBL" id="CAA9519450.1"/>
    </source>
</evidence>
<dbReference type="EMBL" id="CADCVS010000380">
    <property type="protein sequence ID" value="CAA9519450.1"/>
    <property type="molecule type" value="Genomic_DNA"/>
</dbReference>
<dbReference type="InterPro" id="IPR001647">
    <property type="entry name" value="HTH_TetR"/>
</dbReference>
<dbReference type="InterPro" id="IPR050109">
    <property type="entry name" value="HTH-type_TetR-like_transc_reg"/>
</dbReference>
<dbReference type="SUPFAM" id="SSF48498">
    <property type="entry name" value="Tetracyclin repressor-like, C-terminal domain"/>
    <property type="match status" value="1"/>
</dbReference>
<dbReference type="SUPFAM" id="SSF46689">
    <property type="entry name" value="Homeodomain-like"/>
    <property type="match status" value="1"/>
</dbReference>
<organism evidence="4">
    <name type="scientific">uncultured Solirubrobacteraceae bacterium</name>
    <dbReference type="NCBI Taxonomy" id="1162706"/>
    <lineage>
        <taxon>Bacteria</taxon>
        <taxon>Bacillati</taxon>
        <taxon>Actinomycetota</taxon>
        <taxon>Thermoleophilia</taxon>
        <taxon>Solirubrobacterales</taxon>
        <taxon>Solirubrobacteraceae</taxon>
        <taxon>environmental samples</taxon>
    </lineage>
</organism>
<dbReference type="PROSITE" id="PS50977">
    <property type="entry name" value="HTH_TETR_2"/>
    <property type="match status" value="1"/>
</dbReference>
<accession>A0A6J4TCX2</accession>
<dbReference type="Gene3D" id="1.10.357.10">
    <property type="entry name" value="Tetracycline Repressor, domain 2"/>
    <property type="match status" value="1"/>
</dbReference>
<dbReference type="PANTHER" id="PTHR30055:SF160">
    <property type="entry name" value="TRANSCRIPTIONAL REGULATORY PROTEIN (PROBABLY ASNC-FAMILY)-RELATED"/>
    <property type="match status" value="1"/>
</dbReference>
<dbReference type="Pfam" id="PF00440">
    <property type="entry name" value="TetR_N"/>
    <property type="match status" value="1"/>
</dbReference>
<evidence type="ECO:0000256" key="1">
    <source>
        <dbReference type="ARBA" id="ARBA00023125"/>
    </source>
</evidence>
<dbReference type="GO" id="GO:0003700">
    <property type="term" value="F:DNA-binding transcription factor activity"/>
    <property type="evidence" value="ECO:0007669"/>
    <property type="project" value="TreeGrafter"/>
</dbReference>
<dbReference type="InterPro" id="IPR009057">
    <property type="entry name" value="Homeodomain-like_sf"/>
</dbReference>
<feature type="domain" description="HTH tetR-type" evidence="3">
    <location>
        <begin position="19"/>
        <end position="79"/>
    </location>
</feature>
<evidence type="ECO:0000259" key="3">
    <source>
        <dbReference type="PROSITE" id="PS50977"/>
    </source>
</evidence>
<protein>
    <recommendedName>
        <fullName evidence="3">HTH tetR-type domain-containing protein</fullName>
    </recommendedName>
</protein>
<feature type="DNA-binding region" description="H-T-H motif" evidence="2">
    <location>
        <begin position="42"/>
        <end position="61"/>
    </location>
</feature>
<evidence type="ECO:0000256" key="2">
    <source>
        <dbReference type="PROSITE-ProRule" id="PRU00335"/>
    </source>
</evidence>
<dbReference type="AlphaFoldDB" id="A0A6J4TCX2"/>
<sequence length="212" mass="22978">MGSDTSVPRRARAARLPPEQRRPMVLDAALRVYLEQGYERTSMESIAEVAGVAKPVLYDCFASKQELFRALGEREERRLVEALSASLRGPVDLSDPERTIAQGFTAFFAAVQAAPDSFRLILLEEQGTGPGAARRGNETRVVQAERIAALVGRWLSARGEADADRTAHLLGHVMVGMGEALARLMLAEPGRWSPEELGATLAGLVLRGAGER</sequence>
<proteinExistence type="predicted"/>
<dbReference type="InterPro" id="IPR036271">
    <property type="entry name" value="Tet_transcr_reg_TetR-rel_C_sf"/>
</dbReference>
<reference evidence="4" key="1">
    <citation type="submission" date="2020-02" db="EMBL/GenBank/DDBJ databases">
        <authorList>
            <person name="Meier V. D."/>
        </authorList>
    </citation>
    <scope>NUCLEOTIDE SEQUENCE</scope>
    <source>
        <strain evidence="4">AVDCRST_MAG30</strain>
    </source>
</reference>